<evidence type="ECO:0000313" key="2">
    <source>
        <dbReference type="Proteomes" id="UP000320839"/>
    </source>
</evidence>
<evidence type="ECO:0000313" key="1">
    <source>
        <dbReference type="EMBL" id="QDV18843.1"/>
    </source>
</evidence>
<dbReference type="Proteomes" id="UP000320839">
    <property type="component" value="Chromosome"/>
</dbReference>
<sequence length="47" mass="5191">MVGLVVGGWYMVPSNTVLIQRRQVGGHVGPQPTFQGLVYYFSIDLLP</sequence>
<name>A0A518FR70_9PLAN</name>
<dbReference type="EMBL" id="CP036317">
    <property type="protein sequence ID" value="QDV18843.1"/>
    <property type="molecule type" value="Genomic_DNA"/>
</dbReference>
<reference evidence="1 2" key="1">
    <citation type="submission" date="2019-02" db="EMBL/GenBank/DDBJ databases">
        <title>Deep-cultivation of Planctomycetes and their phenomic and genomic characterization uncovers novel biology.</title>
        <authorList>
            <person name="Wiegand S."/>
            <person name="Jogler M."/>
            <person name="Boedeker C."/>
            <person name="Pinto D."/>
            <person name="Vollmers J."/>
            <person name="Rivas-Marin E."/>
            <person name="Kohn T."/>
            <person name="Peeters S.H."/>
            <person name="Heuer A."/>
            <person name="Rast P."/>
            <person name="Oberbeckmann S."/>
            <person name="Bunk B."/>
            <person name="Jeske O."/>
            <person name="Meyerdierks A."/>
            <person name="Storesund J.E."/>
            <person name="Kallscheuer N."/>
            <person name="Luecker S."/>
            <person name="Lage O.M."/>
            <person name="Pohl T."/>
            <person name="Merkel B.J."/>
            <person name="Hornburger P."/>
            <person name="Mueller R.-W."/>
            <person name="Bruemmer F."/>
            <person name="Labrenz M."/>
            <person name="Spormann A.M."/>
            <person name="Op den Camp H."/>
            <person name="Overmann J."/>
            <person name="Amann R."/>
            <person name="Jetten M.S.M."/>
            <person name="Mascher T."/>
            <person name="Medema M.H."/>
            <person name="Devos D.P."/>
            <person name="Kaster A.-K."/>
            <person name="Ovreas L."/>
            <person name="Rohde M."/>
            <person name="Galperin M.Y."/>
            <person name="Jogler C."/>
        </authorList>
    </citation>
    <scope>NUCLEOTIDE SEQUENCE [LARGE SCALE GENOMIC DNA]</scope>
    <source>
        <strain evidence="1 2">Pan153</strain>
    </source>
</reference>
<proteinExistence type="predicted"/>
<accession>A0A518FR70</accession>
<protein>
    <submittedName>
        <fullName evidence="1">Uncharacterized protein</fullName>
    </submittedName>
</protein>
<organism evidence="1 2">
    <name type="scientific">Gimesia panareensis</name>
    <dbReference type="NCBI Taxonomy" id="2527978"/>
    <lineage>
        <taxon>Bacteria</taxon>
        <taxon>Pseudomonadati</taxon>
        <taxon>Planctomycetota</taxon>
        <taxon>Planctomycetia</taxon>
        <taxon>Planctomycetales</taxon>
        <taxon>Planctomycetaceae</taxon>
        <taxon>Gimesia</taxon>
    </lineage>
</organism>
<gene>
    <name evidence="1" type="ORF">Pan153_35040</name>
</gene>
<dbReference type="AlphaFoldDB" id="A0A518FR70"/>